<evidence type="ECO:0000256" key="8">
    <source>
        <dbReference type="ARBA" id="ARBA00023319"/>
    </source>
</evidence>
<dbReference type="SUPFAM" id="SSF48726">
    <property type="entry name" value="Immunoglobulin"/>
    <property type="match status" value="3"/>
</dbReference>
<keyword evidence="11" id="KW-1185">Reference proteome</keyword>
<dbReference type="InterPro" id="IPR003599">
    <property type="entry name" value="Ig_sub"/>
</dbReference>
<dbReference type="PROSITE" id="PS50835">
    <property type="entry name" value="IG_LIKE"/>
    <property type="match status" value="1"/>
</dbReference>
<dbReference type="InterPro" id="IPR007110">
    <property type="entry name" value="Ig-like_dom"/>
</dbReference>
<evidence type="ECO:0000256" key="3">
    <source>
        <dbReference type="ARBA" id="ARBA00022729"/>
    </source>
</evidence>
<accession>A0A3P9D3X3</accession>
<dbReference type="Gene3D" id="2.60.40.10">
    <property type="entry name" value="Immunoglobulins"/>
    <property type="match status" value="3"/>
</dbReference>
<reference evidence="10" key="2">
    <citation type="submission" date="2025-09" db="UniProtKB">
        <authorList>
            <consortium name="Ensembl"/>
        </authorList>
    </citation>
    <scope>IDENTIFICATION</scope>
</reference>
<keyword evidence="8" id="KW-0393">Immunoglobulin domain</keyword>
<dbReference type="PANTHER" id="PTHR46841:SF7">
    <property type="entry name" value="IG-LIKE DOMAIN-CONTAINING PROTEIN"/>
    <property type="match status" value="1"/>
</dbReference>
<evidence type="ECO:0000256" key="1">
    <source>
        <dbReference type="ARBA" id="ARBA00004167"/>
    </source>
</evidence>
<evidence type="ECO:0000256" key="2">
    <source>
        <dbReference type="ARBA" id="ARBA00022692"/>
    </source>
</evidence>
<dbReference type="GO" id="GO:0098632">
    <property type="term" value="F:cell-cell adhesion mediator activity"/>
    <property type="evidence" value="ECO:0007669"/>
    <property type="project" value="InterPro"/>
</dbReference>
<evidence type="ECO:0000256" key="5">
    <source>
        <dbReference type="ARBA" id="ARBA00023136"/>
    </source>
</evidence>
<keyword evidence="5" id="KW-0472">Membrane</keyword>
<dbReference type="InterPro" id="IPR036179">
    <property type="entry name" value="Ig-like_dom_sf"/>
</dbReference>
<evidence type="ECO:0000313" key="11">
    <source>
        <dbReference type="Proteomes" id="UP000265160"/>
    </source>
</evidence>
<dbReference type="GO" id="GO:0016020">
    <property type="term" value="C:membrane"/>
    <property type="evidence" value="ECO:0007669"/>
    <property type="project" value="UniProtKB-SubCell"/>
</dbReference>
<dbReference type="AlphaFoldDB" id="A0A3P9D3X3"/>
<evidence type="ECO:0000256" key="6">
    <source>
        <dbReference type="ARBA" id="ARBA00023157"/>
    </source>
</evidence>
<dbReference type="Ensembl" id="ENSMZET00005030256.1">
    <property type="protein sequence ID" value="ENSMZEP00005029335.1"/>
    <property type="gene ID" value="ENSMZEG00005021880.1"/>
</dbReference>
<reference evidence="10" key="1">
    <citation type="submission" date="2025-08" db="UniProtKB">
        <authorList>
            <consortium name="Ensembl"/>
        </authorList>
    </citation>
    <scope>IDENTIFICATION</scope>
</reference>
<evidence type="ECO:0000256" key="7">
    <source>
        <dbReference type="ARBA" id="ARBA00023180"/>
    </source>
</evidence>
<evidence type="ECO:0000259" key="9">
    <source>
        <dbReference type="PROSITE" id="PS50835"/>
    </source>
</evidence>
<dbReference type="GeneTree" id="ENSGT00530000063970"/>
<dbReference type="GO" id="GO:0034113">
    <property type="term" value="P:heterotypic cell-cell adhesion"/>
    <property type="evidence" value="ECO:0007669"/>
    <property type="project" value="TreeGrafter"/>
</dbReference>
<organism evidence="10 11">
    <name type="scientific">Maylandia zebra</name>
    <name type="common">zebra mbuna</name>
    <dbReference type="NCBI Taxonomy" id="106582"/>
    <lineage>
        <taxon>Eukaryota</taxon>
        <taxon>Metazoa</taxon>
        <taxon>Chordata</taxon>
        <taxon>Craniata</taxon>
        <taxon>Vertebrata</taxon>
        <taxon>Euteleostomi</taxon>
        <taxon>Actinopterygii</taxon>
        <taxon>Neopterygii</taxon>
        <taxon>Teleostei</taxon>
        <taxon>Neoteleostei</taxon>
        <taxon>Acanthomorphata</taxon>
        <taxon>Ovalentaria</taxon>
        <taxon>Cichlomorphae</taxon>
        <taxon>Cichliformes</taxon>
        <taxon>Cichlidae</taxon>
        <taxon>African cichlids</taxon>
        <taxon>Pseudocrenilabrinae</taxon>
        <taxon>Haplochromini</taxon>
        <taxon>Maylandia</taxon>
        <taxon>Maylandia zebra complex</taxon>
    </lineage>
</organism>
<dbReference type="InterPro" id="IPR013106">
    <property type="entry name" value="Ig_V-set"/>
</dbReference>
<evidence type="ECO:0000313" key="10">
    <source>
        <dbReference type="Ensembl" id="ENSMZEP00005029335.1"/>
    </source>
</evidence>
<dbReference type="InterPro" id="IPR013783">
    <property type="entry name" value="Ig-like_fold"/>
</dbReference>
<comment type="subcellular location">
    <subcellularLocation>
        <location evidence="1">Membrane</location>
        <topology evidence="1">Single-pass membrane protein</topology>
    </subcellularLocation>
</comment>
<keyword evidence="4" id="KW-1133">Transmembrane helix</keyword>
<dbReference type="GO" id="GO:0009986">
    <property type="term" value="C:cell surface"/>
    <property type="evidence" value="ECO:0007669"/>
    <property type="project" value="TreeGrafter"/>
</dbReference>
<evidence type="ECO:0000256" key="4">
    <source>
        <dbReference type="ARBA" id="ARBA00022989"/>
    </source>
</evidence>
<sequence>LLSQVNSSVSADSRFPQTYKQYISIMTETSTTHAVRSVSWLLMNANCHYQREVTFKHTELQNCSIVIRNVMEQDEGCYPCLFNTYPEGSFTGKTCLQVYAVIQTQQTVLAAVGEDAEFSCQLLETKDVVQVTWQKSLHDVETNVATYNKYFGQKVNTDFTDKVEFKYTGLQNCSIVIRNVTEQDEGCYRCLFNTYPEGSFIGRTCLQVYELHEPAVDVRESNSTEEWVVSCSATGRPAPTVTLSVSQQDLSFSQYNTVSVSNTNATFTVTTTAVLSGSRKHSTQVGCAARVLSAPHREVMVTIPDDDDDDGEKLF</sequence>
<dbReference type="GO" id="GO:0030424">
    <property type="term" value="C:axon"/>
    <property type="evidence" value="ECO:0007669"/>
    <property type="project" value="TreeGrafter"/>
</dbReference>
<dbReference type="SMART" id="SM00409">
    <property type="entry name" value="IG"/>
    <property type="match status" value="2"/>
</dbReference>
<feature type="domain" description="Ig-like" evidence="9">
    <location>
        <begin position="86"/>
        <end position="190"/>
    </location>
</feature>
<keyword evidence="2" id="KW-0812">Transmembrane</keyword>
<keyword evidence="7" id="KW-0325">Glycoprotein</keyword>
<dbReference type="PANTHER" id="PTHR46841">
    <property type="entry name" value="OX-2 MEMBRANE GLYCOPROTEIN"/>
    <property type="match status" value="1"/>
</dbReference>
<keyword evidence="6" id="KW-1015">Disulfide bond</keyword>
<dbReference type="InterPro" id="IPR047164">
    <property type="entry name" value="OX2G-like"/>
</dbReference>
<keyword evidence="3" id="KW-0732">Signal</keyword>
<dbReference type="Proteomes" id="UP000265160">
    <property type="component" value="Unplaced"/>
</dbReference>
<dbReference type="GO" id="GO:0043025">
    <property type="term" value="C:neuronal cell body"/>
    <property type="evidence" value="ECO:0007669"/>
    <property type="project" value="TreeGrafter"/>
</dbReference>
<proteinExistence type="predicted"/>
<dbReference type="Pfam" id="PF07686">
    <property type="entry name" value="V-set"/>
    <property type="match status" value="1"/>
</dbReference>
<protein>
    <recommendedName>
        <fullName evidence="9">Ig-like domain-containing protein</fullName>
    </recommendedName>
</protein>
<dbReference type="GO" id="GO:0150079">
    <property type="term" value="P:negative regulation of neuroinflammatory response"/>
    <property type="evidence" value="ECO:0007669"/>
    <property type="project" value="TreeGrafter"/>
</dbReference>
<name>A0A3P9D3X3_9CICH</name>